<dbReference type="EMBL" id="CP089051">
    <property type="protein sequence ID" value="UYF70842.1"/>
    <property type="molecule type" value="Genomic_DNA"/>
</dbReference>
<dbReference type="Pfam" id="PF13450">
    <property type="entry name" value="NAD_binding_8"/>
    <property type="match status" value="1"/>
</dbReference>
<sequence length="66" mass="7185">MSNLNKNLQSKQYHEVIIIGAGLSGIATGIKLLEAKIDDFIILERATEVGGVWCDNQYSGCECSLL</sequence>
<dbReference type="RefSeq" id="WP_263512205.1">
    <property type="nucleotide sequence ID" value="NZ_CP089051.1"/>
</dbReference>
<reference evidence="1" key="1">
    <citation type="journal article" date="2022" name="J Glob Antimicrob Resist">
        <title>Comparative analysis of IMP-4- and OXA-58-containing plasmids of three carbapenemase-producing Acinetobacter ursingii strains in the Netherlands.</title>
        <authorList>
            <person name="Hendrickx A.P.A."/>
            <person name="Schade R.P."/>
            <person name="Landman F."/>
            <person name="Bosch T."/>
            <person name="Schouls L.M."/>
            <person name="van Dijk K."/>
        </authorList>
    </citation>
    <scope>NUCLEOTIDE SEQUENCE</scope>
    <source>
        <strain evidence="1">RIVM_C010559</strain>
    </source>
</reference>
<dbReference type="PANTHER" id="PTHR42877:SF5">
    <property type="entry name" value="L-ORNITHINE N(5)-MONOOXYGENASE-RELATED"/>
    <property type="match status" value="1"/>
</dbReference>
<gene>
    <name evidence="1" type="ORF">LSO60_11235</name>
</gene>
<dbReference type="Gene3D" id="3.50.50.60">
    <property type="entry name" value="FAD/NAD(P)-binding domain"/>
    <property type="match status" value="1"/>
</dbReference>
<evidence type="ECO:0000313" key="1">
    <source>
        <dbReference type="EMBL" id="UYF70842.1"/>
    </source>
</evidence>
<protein>
    <submittedName>
        <fullName evidence="1">NAD(P)-binding protein</fullName>
    </submittedName>
</protein>
<dbReference type="SUPFAM" id="SSF51905">
    <property type="entry name" value="FAD/NAD(P)-binding domain"/>
    <property type="match status" value="1"/>
</dbReference>
<dbReference type="AlphaFoldDB" id="A0AA46S2T1"/>
<proteinExistence type="predicted"/>
<dbReference type="InterPro" id="IPR051209">
    <property type="entry name" value="FAD-bind_Monooxygenase_sf"/>
</dbReference>
<dbReference type="Proteomes" id="UP001164064">
    <property type="component" value="Chromosome"/>
</dbReference>
<dbReference type="InterPro" id="IPR036188">
    <property type="entry name" value="FAD/NAD-bd_sf"/>
</dbReference>
<name>A0AA46S2T1_9GAMM</name>
<accession>A0AA46S2T1</accession>
<evidence type="ECO:0000313" key="2">
    <source>
        <dbReference type="Proteomes" id="UP001164064"/>
    </source>
</evidence>
<dbReference type="PANTHER" id="PTHR42877">
    <property type="entry name" value="L-ORNITHINE N(5)-MONOOXYGENASE-RELATED"/>
    <property type="match status" value="1"/>
</dbReference>
<organism evidence="1 2">
    <name type="scientific">Acinetobacter ursingii</name>
    <dbReference type="NCBI Taxonomy" id="108980"/>
    <lineage>
        <taxon>Bacteria</taxon>
        <taxon>Pseudomonadati</taxon>
        <taxon>Pseudomonadota</taxon>
        <taxon>Gammaproteobacteria</taxon>
        <taxon>Moraxellales</taxon>
        <taxon>Moraxellaceae</taxon>
        <taxon>Acinetobacter</taxon>
    </lineage>
</organism>